<protein>
    <submittedName>
        <fullName evidence="1">Uncharacterized protein</fullName>
    </submittedName>
</protein>
<gene>
    <name evidence="1" type="ORF">E2C01_035051</name>
</gene>
<organism evidence="1 2">
    <name type="scientific">Portunus trituberculatus</name>
    <name type="common">Swimming crab</name>
    <name type="synonym">Neptunus trituberculatus</name>
    <dbReference type="NCBI Taxonomy" id="210409"/>
    <lineage>
        <taxon>Eukaryota</taxon>
        <taxon>Metazoa</taxon>
        <taxon>Ecdysozoa</taxon>
        <taxon>Arthropoda</taxon>
        <taxon>Crustacea</taxon>
        <taxon>Multicrustacea</taxon>
        <taxon>Malacostraca</taxon>
        <taxon>Eumalacostraca</taxon>
        <taxon>Eucarida</taxon>
        <taxon>Decapoda</taxon>
        <taxon>Pleocyemata</taxon>
        <taxon>Brachyura</taxon>
        <taxon>Eubrachyura</taxon>
        <taxon>Portunoidea</taxon>
        <taxon>Portunidae</taxon>
        <taxon>Portuninae</taxon>
        <taxon>Portunus</taxon>
    </lineage>
</organism>
<dbReference type="EMBL" id="VSRR010005064">
    <property type="protein sequence ID" value="MPC41459.1"/>
    <property type="molecule type" value="Genomic_DNA"/>
</dbReference>
<keyword evidence="2" id="KW-1185">Reference proteome</keyword>
<dbReference type="AlphaFoldDB" id="A0A5B7F8A6"/>
<evidence type="ECO:0000313" key="2">
    <source>
        <dbReference type="Proteomes" id="UP000324222"/>
    </source>
</evidence>
<proteinExistence type="predicted"/>
<accession>A0A5B7F8A6</accession>
<dbReference type="Proteomes" id="UP000324222">
    <property type="component" value="Unassembled WGS sequence"/>
</dbReference>
<comment type="caution">
    <text evidence="1">The sequence shown here is derived from an EMBL/GenBank/DDBJ whole genome shotgun (WGS) entry which is preliminary data.</text>
</comment>
<evidence type="ECO:0000313" key="1">
    <source>
        <dbReference type="EMBL" id="MPC41459.1"/>
    </source>
</evidence>
<sequence>MTEGLASSFHTGAHQHADTCVHCYEEQPTQICKMQLCESDPRSVRISFGKNQIEYDRNR</sequence>
<name>A0A5B7F8A6_PORTR</name>
<reference evidence="1 2" key="1">
    <citation type="submission" date="2019-05" db="EMBL/GenBank/DDBJ databases">
        <title>Another draft genome of Portunus trituberculatus and its Hox gene families provides insights of decapod evolution.</title>
        <authorList>
            <person name="Jeong J.-H."/>
            <person name="Song I."/>
            <person name="Kim S."/>
            <person name="Choi T."/>
            <person name="Kim D."/>
            <person name="Ryu S."/>
            <person name="Kim W."/>
        </authorList>
    </citation>
    <scope>NUCLEOTIDE SEQUENCE [LARGE SCALE GENOMIC DNA]</scope>
    <source>
        <tissue evidence="1">Muscle</tissue>
    </source>
</reference>